<organism evidence="2 3">
    <name type="scientific">Nocardia amikacinitolerans</name>
    <dbReference type="NCBI Taxonomy" id="756689"/>
    <lineage>
        <taxon>Bacteria</taxon>
        <taxon>Bacillati</taxon>
        <taxon>Actinomycetota</taxon>
        <taxon>Actinomycetes</taxon>
        <taxon>Mycobacteriales</taxon>
        <taxon>Nocardiaceae</taxon>
        <taxon>Nocardia</taxon>
    </lineage>
</organism>
<gene>
    <name evidence="2" type="ORF">SAMN04244553_1717</name>
</gene>
<dbReference type="OrthoDB" id="4068499at2"/>
<feature type="transmembrane region" description="Helical" evidence="1">
    <location>
        <begin position="182"/>
        <end position="201"/>
    </location>
</feature>
<keyword evidence="1" id="KW-1133">Transmembrane helix</keyword>
<dbReference type="AlphaFoldDB" id="A0A285L5Q9"/>
<dbReference type="RefSeq" id="WP_143861366.1">
    <property type="nucleotide sequence ID" value="NZ_OBEG01000001.1"/>
</dbReference>
<reference evidence="3" key="1">
    <citation type="submission" date="2017-09" db="EMBL/GenBank/DDBJ databases">
        <authorList>
            <person name="Varghese N."/>
            <person name="Submissions S."/>
        </authorList>
    </citation>
    <scope>NUCLEOTIDE SEQUENCE [LARGE SCALE GENOMIC DNA]</scope>
    <source>
        <strain evidence="3">DSM 45537</strain>
    </source>
</reference>
<evidence type="ECO:0000313" key="2">
    <source>
        <dbReference type="EMBL" id="SNY79783.1"/>
    </source>
</evidence>
<name>A0A285L5Q9_9NOCA</name>
<accession>A0A285L5Q9</accession>
<keyword evidence="3" id="KW-1185">Reference proteome</keyword>
<dbReference type="STRING" id="1379680.GCA_001612615_01341"/>
<evidence type="ECO:0000313" key="3">
    <source>
        <dbReference type="Proteomes" id="UP000219565"/>
    </source>
</evidence>
<sequence length="244" mass="27092">MITWLLSIVSGLIVAITTFGVTRFYDATRLRRKSGHLNVLAEGQDIQIVIPDFHAGWLSIYGTEEKAEMPPNVRVMPMAEGGAIAEAVLAWRGLGKRNRISISTQDAYQDTHGLTILIGGPSVNRLTGNLLRRCFPKFQIKYPEHVASYGSISYDVTTDENGSLLEDYGFIAVSRTPTGKRCVALFGVWAFGTLIATLALLERVVKGNDIWNSIRDKKDFLVVVHCELNGLEYSNIRIIGYEEV</sequence>
<dbReference type="Proteomes" id="UP000219565">
    <property type="component" value="Unassembled WGS sequence"/>
</dbReference>
<keyword evidence="1" id="KW-0812">Transmembrane</keyword>
<evidence type="ECO:0000256" key="1">
    <source>
        <dbReference type="SAM" id="Phobius"/>
    </source>
</evidence>
<evidence type="ECO:0008006" key="4">
    <source>
        <dbReference type="Google" id="ProtNLM"/>
    </source>
</evidence>
<feature type="transmembrane region" description="Helical" evidence="1">
    <location>
        <begin position="6"/>
        <end position="25"/>
    </location>
</feature>
<protein>
    <recommendedName>
        <fullName evidence="4">S-layer protein C-terminal domain-containing protein</fullName>
    </recommendedName>
</protein>
<keyword evidence="1" id="KW-0472">Membrane</keyword>
<dbReference type="EMBL" id="OBEG01000001">
    <property type="protein sequence ID" value="SNY79783.1"/>
    <property type="molecule type" value="Genomic_DNA"/>
</dbReference>
<proteinExistence type="predicted"/>